<evidence type="ECO:0000256" key="1">
    <source>
        <dbReference type="SAM" id="MobiDB-lite"/>
    </source>
</evidence>
<dbReference type="Proteomes" id="UP001551482">
    <property type="component" value="Unassembled WGS sequence"/>
</dbReference>
<sequence>MSLPKTLADDVAKNLVMTGRLVDEDPEQAYLYSRVALRLASRVAAVREAAGIAAYMTGRYTEALSELRAARRMTGSAEHWAVMADCERGLGRPERALQMAGAPEVKELDKAAQIELRIVAAGARRDMGQLDAAVVTLQVPELNAQGTKEWTARLRYAYADALLEVGREDEAREWFARASDADADGSTGAAQRLAELDGLEFVDAYDPELDDIDEEIDEIESSRGDREGARRDNRPAADDVRDEGEDEGEIDVFADDDLDDDDDLEPDDVVDVDADDVERDDEDDNEENNEEDDEDDDEDDEAPSDSDSEADDDADKRD</sequence>
<gene>
    <name evidence="2" type="ORF">AB0C36_31325</name>
</gene>
<feature type="compositionally biased region" description="Basic and acidic residues" evidence="1">
    <location>
        <begin position="220"/>
        <end position="239"/>
    </location>
</feature>
<evidence type="ECO:0008006" key="4">
    <source>
        <dbReference type="Google" id="ProtNLM"/>
    </source>
</evidence>
<comment type="caution">
    <text evidence="2">The sequence shown here is derived from an EMBL/GenBank/DDBJ whole genome shotgun (WGS) entry which is preliminary data.</text>
</comment>
<evidence type="ECO:0000313" key="2">
    <source>
        <dbReference type="EMBL" id="MEU8137987.1"/>
    </source>
</evidence>
<name>A0ABV3DQF2_9ACTN</name>
<dbReference type="SUPFAM" id="SSF48452">
    <property type="entry name" value="TPR-like"/>
    <property type="match status" value="1"/>
</dbReference>
<organism evidence="2 3">
    <name type="scientific">Streptodolium elevatio</name>
    <dbReference type="NCBI Taxonomy" id="3157996"/>
    <lineage>
        <taxon>Bacteria</taxon>
        <taxon>Bacillati</taxon>
        <taxon>Actinomycetota</taxon>
        <taxon>Actinomycetes</taxon>
        <taxon>Kitasatosporales</taxon>
        <taxon>Streptomycetaceae</taxon>
        <taxon>Streptodolium</taxon>
    </lineage>
</organism>
<evidence type="ECO:0000313" key="3">
    <source>
        <dbReference type="Proteomes" id="UP001551482"/>
    </source>
</evidence>
<dbReference type="InterPro" id="IPR011990">
    <property type="entry name" value="TPR-like_helical_dom_sf"/>
</dbReference>
<dbReference type="Gene3D" id="1.25.40.10">
    <property type="entry name" value="Tetratricopeptide repeat domain"/>
    <property type="match status" value="1"/>
</dbReference>
<feature type="region of interest" description="Disordered" evidence="1">
    <location>
        <begin position="218"/>
        <end position="318"/>
    </location>
</feature>
<proteinExistence type="predicted"/>
<dbReference type="RefSeq" id="WP_358360695.1">
    <property type="nucleotide sequence ID" value="NZ_JBEZFP010000107.1"/>
</dbReference>
<feature type="compositionally biased region" description="Acidic residues" evidence="1">
    <location>
        <begin position="240"/>
        <end position="318"/>
    </location>
</feature>
<protein>
    <recommendedName>
        <fullName evidence="4">Tetratricopeptide repeat protein</fullName>
    </recommendedName>
</protein>
<reference evidence="2 3" key="1">
    <citation type="submission" date="2024-06" db="EMBL/GenBank/DDBJ databases">
        <title>The Natural Products Discovery Center: Release of the First 8490 Sequenced Strains for Exploring Actinobacteria Biosynthetic Diversity.</title>
        <authorList>
            <person name="Kalkreuter E."/>
            <person name="Kautsar S.A."/>
            <person name="Yang D."/>
            <person name="Bader C.D."/>
            <person name="Teijaro C.N."/>
            <person name="Fluegel L."/>
            <person name="Davis C.M."/>
            <person name="Simpson J.R."/>
            <person name="Lauterbach L."/>
            <person name="Steele A.D."/>
            <person name="Gui C."/>
            <person name="Meng S."/>
            <person name="Li G."/>
            <person name="Viehrig K."/>
            <person name="Ye F."/>
            <person name="Su P."/>
            <person name="Kiefer A.F."/>
            <person name="Nichols A."/>
            <person name="Cepeda A.J."/>
            <person name="Yan W."/>
            <person name="Fan B."/>
            <person name="Jiang Y."/>
            <person name="Adhikari A."/>
            <person name="Zheng C.-J."/>
            <person name="Schuster L."/>
            <person name="Cowan T.M."/>
            <person name="Smanski M.J."/>
            <person name="Chevrette M.G."/>
            <person name="De Carvalho L.P.S."/>
            <person name="Shen B."/>
        </authorList>
    </citation>
    <scope>NUCLEOTIDE SEQUENCE [LARGE SCALE GENOMIC DNA]</scope>
    <source>
        <strain evidence="2 3">NPDC048946</strain>
    </source>
</reference>
<accession>A0ABV3DQF2</accession>
<keyword evidence="3" id="KW-1185">Reference proteome</keyword>
<dbReference type="EMBL" id="JBEZFP010000107">
    <property type="protein sequence ID" value="MEU8137987.1"/>
    <property type="molecule type" value="Genomic_DNA"/>
</dbReference>